<dbReference type="Gene3D" id="3.30.559.10">
    <property type="entry name" value="Chloramphenicol acetyltransferase-like domain"/>
    <property type="match status" value="1"/>
</dbReference>
<dbReference type="InterPro" id="IPR039551">
    <property type="entry name" value="Cho/carn_acyl_trans"/>
</dbReference>
<dbReference type="SUPFAM" id="SSF52777">
    <property type="entry name" value="CoA-dependent acyltransferases"/>
    <property type="match status" value="2"/>
</dbReference>
<dbReference type="Gene3D" id="3.30.559.70">
    <property type="entry name" value="Choline/Carnitine o-acyltransferase, domain 2"/>
    <property type="match status" value="1"/>
</dbReference>
<dbReference type="Proteomes" id="UP001152795">
    <property type="component" value="Unassembled WGS sequence"/>
</dbReference>
<dbReference type="GO" id="GO:0016746">
    <property type="term" value="F:acyltransferase activity"/>
    <property type="evidence" value="ECO:0007669"/>
    <property type="project" value="UniProtKB-KW"/>
</dbReference>
<protein>
    <submittedName>
        <fullName evidence="5">Carnitine O-acetyltransferase</fullName>
    </submittedName>
</protein>
<keyword evidence="3 4" id="KW-0012">Acyltransferase</keyword>
<keyword evidence="6" id="KW-1185">Reference proteome</keyword>
<dbReference type="PANTHER" id="PTHR22589:SF103">
    <property type="entry name" value="CARNITINE O-ACETYL-TRANSFERASE, ISOFORM A-RELATED"/>
    <property type="match status" value="1"/>
</dbReference>
<accession>A0A7D9HNL6</accession>
<keyword evidence="2 4" id="KW-0808">Transferase</keyword>
<proteinExistence type="inferred from homology"/>
<dbReference type="EMBL" id="CACRXK020001071">
    <property type="protein sequence ID" value="CAB3986783.1"/>
    <property type="molecule type" value="Genomic_DNA"/>
</dbReference>
<organism evidence="5 6">
    <name type="scientific">Paramuricea clavata</name>
    <name type="common">Red gorgonian</name>
    <name type="synonym">Violescent sea-whip</name>
    <dbReference type="NCBI Taxonomy" id="317549"/>
    <lineage>
        <taxon>Eukaryota</taxon>
        <taxon>Metazoa</taxon>
        <taxon>Cnidaria</taxon>
        <taxon>Anthozoa</taxon>
        <taxon>Octocorallia</taxon>
        <taxon>Malacalcyonacea</taxon>
        <taxon>Plexauridae</taxon>
        <taxon>Paramuricea</taxon>
    </lineage>
</organism>
<dbReference type="PANTHER" id="PTHR22589">
    <property type="entry name" value="CARNITINE O-ACYLTRANSFERASE"/>
    <property type="match status" value="1"/>
</dbReference>
<evidence type="ECO:0000256" key="1">
    <source>
        <dbReference type="ARBA" id="ARBA00005232"/>
    </source>
</evidence>
<name>A0A7D9HNL6_PARCT</name>
<evidence type="ECO:0000256" key="4">
    <source>
        <dbReference type="RuleBase" id="RU003801"/>
    </source>
</evidence>
<dbReference type="PROSITE" id="PS00439">
    <property type="entry name" value="ACYLTRANSF_C_1"/>
    <property type="match status" value="1"/>
</dbReference>
<comment type="similarity">
    <text evidence="1 4">Belongs to the carnitine/choline acetyltransferase family.</text>
</comment>
<evidence type="ECO:0000313" key="6">
    <source>
        <dbReference type="Proteomes" id="UP001152795"/>
    </source>
</evidence>
<dbReference type="PROSITE" id="PS00440">
    <property type="entry name" value="ACYLTRANSF_C_2"/>
    <property type="match status" value="1"/>
</dbReference>
<evidence type="ECO:0000313" key="5">
    <source>
        <dbReference type="EMBL" id="CAB3986783.1"/>
    </source>
</evidence>
<dbReference type="InterPro" id="IPR042231">
    <property type="entry name" value="Cho/carn_acyl_trans_2"/>
</dbReference>
<evidence type="ECO:0000256" key="3">
    <source>
        <dbReference type="ARBA" id="ARBA00023315"/>
    </source>
</evidence>
<dbReference type="AlphaFoldDB" id="A0A7D9HNL6"/>
<dbReference type="OrthoDB" id="240216at2759"/>
<reference evidence="5" key="1">
    <citation type="submission" date="2020-04" db="EMBL/GenBank/DDBJ databases">
        <authorList>
            <person name="Alioto T."/>
            <person name="Alioto T."/>
            <person name="Gomez Garrido J."/>
        </authorList>
    </citation>
    <scope>NUCLEOTIDE SEQUENCE</scope>
    <source>
        <strain evidence="5">A484AB</strain>
    </source>
</reference>
<dbReference type="InterPro" id="IPR000542">
    <property type="entry name" value="Carn_acyl_trans"/>
</dbReference>
<sequence length="615" mass="69704">MSSTLEISQFDKTNLANFGSKSKNSTSGQRNKDKMLSKSARMLNSGMARQSKALFKTSSPARKGNMFAKQIELPHLPVPQLQQSLSKYLLAVRCLVEDNDFNKTKRIAEDFGKESGIGEMLQEKLIERSRVEVNWIAKWWDNSAYFDFRMPVVVHSSPGLAFPKQTFTDDLDQLKYAARAIRCVINFKRLVDSESVPVDMLGPHPMCMMQYKNLLSTCRIPHTQRDTRVRAASGEDQHIIVMHNNNFYVMDVYRNGQPVPESELLGQLIEIRNSTQTQEFPVGILTSDGRTQWANARQRLMKDSQNSANLETIEKSLFVLCLDDSPLKYPCDQQKSLADPDYTVTSREMLHGGGTKSNSGNRWFDKVLQFIVGKDGHIGVCYEHSAAEGPPVVAVCNYILGQAGNFRDIQSSSSHTEAPVRLEWNMHPDNIEDINIAIEHLDSLVDDVQLKSFVYRGYGKEMAKKNKMSPDAFVQLVMHLAYYRLHRHIPPTYESAATRKFQLGRTDTIRTASMTSKAFVEAMMAPGKPNSELAQLFRTAIKAHTKYTKEACNGEAFDRHFFGLKMIAVESGMDLPEFFMDKTFSRALHFNMSTSQVCARWRLNLAENDDITVPK</sequence>
<dbReference type="InterPro" id="IPR023213">
    <property type="entry name" value="CAT-like_dom_sf"/>
</dbReference>
<comment type="caution">
    <text evidence="5">The sequence shown here is derived from an EMBL/GenBank/DDBJ whole genome shotgun (WGS) entry which is preliminary data.</text>
</comment>
<dbReference type="Pfam" id="PF00755">
    <property type="entry name" value="Carn_acyltransf"/>
    <property type="match status" value="1"/>
</dbReference>
<gene>
    <name evidence="5" type="ORF">PACLA_8A086446</name>
</gene>
<evidence type="ECO:0000256" key="2">
    <source>
        <dbReference type="ARBA" id="ARBA00022679"/>
    </source>
</evidence>